<dbReference type="EMBL" id="KV440973">
    <property type="protein sequence ID" value="OAD78948.1"/>
    <property type="molecule type" value="Genomic_DNA"/>
</dbReference>
<sequence length="143" mass="16936">MNKILMATEVFGIVISLVSQYWEKNFIFTFMWFKSAEITMGDPHSINNISPHKKQILEKNDSIYIKSTLYFALLVCRRFISMEYNPITEQVIFIIVKYDTEQRSNNNEISSIVSSSRFYFDFYPVFRLLAKSHVPRIHFILSN</sequence>
<organism evidence="1 2">
    <name type="scientific">Phycomyces blakesleeanus (strain ATCC 8743b / DSM 1359 / FGSC 10004 / NBRC 33097 / NRRL 1555)</name>
    <dbReference type="NCBI Taxonomy" id="763407"/>
    <lineage>
        <taxon>Eukaryota</taxon>
        <taxon>Fungi</taxon>
        <taxon>Fungi incertae sedis</taxon>
        <taxon>Mucoromycota</taxon>
        <taxon>Mucoromycotina</taxon>
        <taxon>Mucoromycetes</taxon>
        <taxon>Mucorales</taxon>
        <taxon>Phycomycetaceae</taxon>
        <taxon>Phycomyces</taxon>
    </lineage>
</organism>
<dbReference type="RefSeq" id="XP_018296988.1">
    <property type="nucleotide sequence ID" value="XM_018440947.1"/>
</dbReference>
<proteinExistence type="predicted"/>
<accession>A0A167Q2I2</accession>
<dbReference type="Proteomes" id="UP000077315">
    <property type="component" value="Unassembled WGS sequence"/>
</dbReference>
<gene>
    <name evidence="1" type="ORF">PHYBLDRAFT_62291</name>
</gene>
<name>A0A167Q2I2_PHYB8</name>
<dbReference type="InParanoid" id="A0A167Q2I2"/>
<protein>
    <submittedName>
        <fullName evidence="1">Uncharacterized protein</fullName>
    </submittedName>
</protein>
<dbReference type="GeneID" id="29001853"/>
<reference evidence="2" key="1">
    <citation type="submission" date="2015-06" db="EMBL/GenBank/DDBJ databases">
        <title>Expansion of signal transduction pathways in fungi by whole-genome duplication.</title>
        <authorList>
            <consortium name="DOE Joint Genome Institute"/>
            <person name="Corrochano L.M."/>
            <person name="Kuo A."/>
            <person name="Marcet-Houben M."/>
            <person name="Polaino S."/>
            <person name="Salamov A."/>
            <person name="Villalobos J.M."/>
            <person name="Alvarez M.I."/>
            <person name="Avalos J."/>
            <person name="Benito E.P."/>
            <person name="Benoit I."/>
            <person name="Burger G."/>
            <person name="Camino L.P."/>
            <person name="Canovas D."/>
            <person name="Cerda-Olmedo E."/>
            <person name="Cheng J.-F."/>
            <person name="Dominguez A."/>
            <person name="Elias M."/>
            <person name="Eslava A.P."/>
            <person name="Glaser F."/>
            <person name="Grimwood J."/>
            <person name="Gutierrez G."/>
            <person name="Heitman J."/>
            <person name="Henrissat B."/>
            <person name="Iturriaga E.A."/>
            <person name="Lang B.F."/>
            <person name="Lavin J.L."/>
            <person name="Lee S."/>
            <person name="Li W."/>
            <person name="Lindquist E."/>
            <person name="Lopez-Garcia S."/>
            <person name="Luque E.M."/>
            <person name="Marcos A.T."/>
            <person name="Martin J."/>
            <person name="McCluskey K."/>
            <person name="Medina H.R."/>
            <person name="Miralles-Duran A."/>
            <person name="Miyazaki A."/>
            <person name="Munoz-Torres E."/>
            <person name="Oguiza J.A."/>
            <person name="Ohm R."/>
            <person name="Olmedo M."/>
            <person name="Orejas M."/>
            <person name="Ortiz-Castellanos L."/>
            <person name="Pisabarro A.G."/>
            <person name="Rodriguez-Romero J."/>
            <person name="Ruiz-Herrera J."/>
            <person name="Ruiz-Vazquez R."/>
            <person name="Sanz C."/>
            <person name="Schackwitz W."/>
            <person name="Schmutz J."/>
            <person name="Shahriari M."/>
            <person name="Shelest E."/>
            <person name="Silva-Franco F."/>
            <person name="Soanes D."/>
            <person name="Syed K."/>
            <person name="Tagua V.G."/>
            <person name="Talbot N.J."/>
            <person name="Thon M."/>
            <person name="De vries R.P."/>
            <person name="Wiebenga A."/>
            <person name="Yadav J.S."/>
            <person name="Braun E.L."/>
            <person name="Baker S."/>
            <person name="Garre V."/>
            <person name="Horwitz B."/>
            <person name="Torres-Martinez S."/>
            <person name="Idnurm A."/>
            <person name="Herrera-Estrella A."/>
            <person name="Gabaldon T."/>
            <person name="Grigoriev I.V."/>
        </authorList>
    </citation>
    <scope>NUCLEOTIDE SEQUENCE [LARGE SCALE GENOMIC DNA]</scope>
    <source>
        <strain evidence="2">NRRL 1555(-)</strain>
    </source>
</reference>
<dbReference type="AlphaFoldDB" id="A0A167Q2I2"/>
<evidence type="ECO:0000313" key="1">
    <source>
        <dbReference type="EMBL" id="OAD78948.1"/>
    </source>
</evidence>
<dbReference type="VEuPathDB" id="FungiDB:PHYBLDRAFT_62291"/>
<evidence type="ECO:0000313" key="2">
    <source>
        <dbReference type="Proteomes" id="UP000077315"/>
    </source>
</evidence>
<keyword evidence="2" id="KW-1185">Reference proteome</keyword>